<evidence type="ECO:0000259" key="3">
    <source>
        <dbReference type="PROSITE" id="PS51406"/>
    </source>
</evidence>
<dbReference type="Proteomes" id="UP000008792">
    <property type="component" value="Unassembled WGS sequence"/>
</dbReference>
<dbReference type="SUPFAM" id="SSF56496">
    <property type="entry name" value="Fibrinogen C-terminal domain-like"/>
    <property type="match status" value="1"/>
</dbReference>
<keyword evidence="2" id="KW-0175">Coiled coil</keyword>
<dbReference type="Gene3D" id="3.90.215.10">
    <property type="entry name" value="Gamma Fibrinogen, chain A, domain 1"/>
    <property type="match status" value="1"/>
</dbReference>
<dbReference type="OrthoDB" id="6145874at2759"/>
<dbReference type="GO" id="GO:0005615">
    <property type="term" value="C:extracellular space"/>
    <property type="evidence" value="ECO:0007669"/>
    <property type="project" value="TreeGrafter"/>
</dbReference>
<dbReference type="InterPro" id="IPR014716">
    <property type="entry name" value="Fibrinogen_a/b/g_C_1"/>
</dbReference>
<dbReference type="InterPro" id="IPR002181">
    <property type="entry name" value="Fibrinogen_a/b/g_C_dom"/>
</dbReference>
<dbReference type="AlphaFoldDB" id="A0A0Q9WKK3"/>
<accession>A0A0Q9WKK3</accession>
<protein>
    <recommendedName>
        <fullName evidence="3">Fibrinogen C-terminal domain-containing protein</fullName>
    </recommendedName>
</protein>
<dbReference type="InParanoid" id="A0A0Q9WKK3"/>
<dbReference type="Gene3D" id="1.10.287.1490">
    <property type="match status" value="1"/>
</dbReference>
<dbReference type="CDD" id="cd00087">
    <property type="entry name" value="FReD"/>
    <property type="match status" value="1"/>
</dbReference>
<gene>
    <name evidence="4" type="primary">Dvir\GJ25868</name>
    <name evidence="4" type="ORF">Dvir_GJ25868</name>
</gene>
<dbReference type="PROSITE" id="PS00514">
    <property type="entry name" value="FIBRINOGEN_C_1"/>
    <property type="match status" value="1"/>
</dbReference>
<dbReference type="PANTHER" id="PTHR19143:SF327">
    <property type="entry name" value="FI21813P1-RELATED"/>
    <property type="match status" value="1"/>
</dbReference>
<evidence type="ECO:0000313" key="4">
    <source>
        <dbReference type="EMBL" id="KRF85192.1"/>
    </source>
</evidence>
<feature type="domain" description="Fibrinogen C-terminal" evidence="3">
    <location>
        <begin position="156"/>
        <end position="368"/>
    </location>
</feature>
<dbReference type="PANTHER" id="PTHR19143">
    <property type="entry name" value="FIBRINOGEN/TENASCIN/ANGIOPOEITIN"/>
    <property type="match status" value="1"/>
</dbReference>
<evidence type="ECO:0000256" key="2">
    <source>
        <dbReference type="SAM" id="Coils"/>
    </source>
</evidence>
<evidence type="ECO:0000313" key="5">
    <source>
        <dbReference type="Proteomes" id="UP000008792"/>
    </source>
</evidence>
<dbReference type="STRING" id="7244.A0A0Q9WKK3"/>
<name>A0A0Q9WKK3_DROVI</name>
<dbReference type="SMR" id="A0A0Q9WKK3"/>
<proteinExistence type="predicted"/>
<dbReference type="PROSITE" id="PS51406">
    <property type="entry name" value="FIBRINOGEN_C_2"/>
    <property type="match status" value="1"/>
</dbReference>
<dbReference type="EMBL" id="CH940647">
    <property type="protein sequence ID" value="KRF85192.1"/>
    <property type="molecule type" value="Genomic_DNA"/>
</dbReference>
<keyword evidence="1" id="KW-1015">Disulfide bond</keyword>
<organism evidence="4 5">
    <name type="scientific">Drosophila virilis</name>
    <name type="common">Fruit fly</name>
    <dbReference type="NCBI Taxonomy" id="7244"/>
    <lineage>
        <taxon>Eukaryota</taxon>
        <taxon>Metazoa</taxon>
        <taxon>Ecdysozoa</taxon>
        <taxon>Arthropoda</taxon>
        <taxon>Hexapoda</taxon>
        <taxon>Insecta</taxon>
        <taxon>Pterygota</taxon>
        <taxon>Neoptera</taxon>
        <taxon>Endopterygota</taxon>
        <taxon>Diptera</taxon>
        <taxon>Brachycera</taxon>
        <taxon>Muscomorpha</taxon>
        <taxon>Ephydroidea</taxon>
        <taxon>Drosophilidae</taxon>
        <taxon>Drosophila</taxon>
    </lineage>
</organism>
<dbReference type="InterPro" id="IPR036056">
    <property type="entry name" value="Fibrinogen-like_C"/>
</dbReference>
<evidence type="ECO:0000256" key="1">
    <source>
        <dbReference type="ARBA" id="ARBA00023157"/>
    </source>
</evidence>
<keyword evidence="5" id="KW-1185">Reference proteome</keyword>
<dbReference type="SMART" id="SM00186">
    <property type="entry name" value="FBG"/>
    <property type="match status" value="1"/>
</dbReference>
<dbReference type="KEGG" id="dvi:26530638"/>
<dbReference type="InterPro" id="IPR050373">
    <property type="entry name" value="Fibrinogen_C-term_domain"/>
</dbReference>
<feature type="coiled-coil region" evidence="2">
    <location>
        <begin position="42"/>
        <end position="159"/>
    </location>
</feature>
<sequence>MHLSKGRGAAKALQGSCVATRIAEEECGKHTYKAVRPLLKYIHQMKEEIENNNNMIESKDREIKQLQGELNQNNKQVIEELRAQNQFYKQSIKELTNNVLSKKEEVTKPDSNSNSLKIQDYEEQLEKQKESIDQQAQQISELKNEINNCEKKNKSIEVKPVHGECTEFADTPGIHKITPDQEDPFDVLCDSATAGPGWTVIQQRINGKEDFYRNWATYREGFGSFDGDFFLGLEKIHRLTRAQPHELFIHMEGFDGQIKNRKYDQFAISGEEDQYRLITLHSSERSTEYDNLENHKDKKFSTFDRDNFDGHAHCLYQNKRGGGWWYGGCSFSDLNGKYYDHKVHKSDSMHWAFGGSLKTVKMLIRPKSNGKENKN</sequence>
<dbReference type="Pfam" id="PF00147">
    <property type="entry name" value="Fibrinogen_C"/>
    <property type="match status" value="1"/>
</dbReference>
<dbReference type="InterPro" id="IPR020837">
    <property type="entry name" value="Fibrinogen_CS"/>
</dbReference>
<reference evidence="4 5" key="1">
    <citation type="journal article" date="2007" name="Nature">
        <title>Evolution of genes and genomes on the Drosophila phylogeny.</title>
        <authorList>
            <consortium name="Drosophila 12 Genomes Consortium"/>
            <person name="Clark A.G."/>
            <person name="Eisen M.B."/>
            <person name="Smith D.R."/>
            <person name="Bergman C.M."/>
            <person name="Oliver B."/>
            <person name="Markow T.A."/>
            <person name="Kaufman T.C."/>
            <person name="Kellis M."/>
            <person name="Gelbart W."/>
            <person name="Iyer V.N."/>
            <person name="Pollard D.A."/>
            <person name="Sackton T.B."/>
            <person name="Larracuente A.M."/>
            <person name="Singh N.D."/>
            <person name="Abad J.P."/>
            <person name="Abt D.N."/>
            <person name="Adryan B."/>
            <person name="Aguade M."/>
            <person name="Akashi H."/>
            <person name="Anderson W.W."/>
            <person name="Aquadro C.F."/>
            <person name="Ardell D.H."/>
            <person name="Arguello R."/>
            <person name="Artieri C.G."/>
            <person name="Barbash D.A."/>
            <person name="Barker D."/>
            <person name="Barsanti P."/>
            <person name="Batterham P."/>
            <person name="Batzoglou S."/>
            <person name="Begun D."/>
            <person name="Bhutkar A."/>
            <person name="Blanco E."/>
            <person name="Bosak S.A."/>
            <person name="Bradley R.K."/>
            <person name="Brand A.D."/>
            <person name="Brent M.R."/>
            <person name="Brooks A.N."/>
            <person name="Brown R.H."/>
            <person name="Butlin R.K."/>
            <person name="Caggese C."/>
            <person name="Calvi B.R."/>
            <person name="Bernardo de Carvalho A."/>
            <person name="Caspi A."/>
            <person name="Castrezana S."/>
            <person name="Celniker S.E."/>
            <person name="Chang J.L."/>
            <person name="Chapple C."/>
            <person name="Chatterji S."/>
            <person name="Chinwalla A."/>
            <person name="Civetta A."/>
            <person name="Clifton S.W."/>
            <person name="Comeron J.M."/>
            <person name="Costello J.C."/>
            <person name="Coyne J.A."/>
            <person name="Daub J."/>
            <person name="David R.G."/>
            <person name="Delcher A.L."/>
            <person name="Delehaunty K."/>
            <person name="Do C.B."/>
            <person name="Ebling H."/>
            <person name="Edwards K."/>
            <person name="Eickbush T."/>
            <person name="Evans J.D."/>
            <person name="Filipski A."/>
            <person name="Findeiss S."/>
            <person name="Freyhult E."/>
            <person name="Fulton L."/>
            <person name="Fulton R."/>
            <person name="Garcia A.C."/>
            <person name="Gardiner A."/>
            <person name="Garfield D.A."/>
            <person name="Garvin B.E."/>
            <person name="Gibson G."/>
            <person name="Gilbert D."/>
            <person name="Gnerre S."/>
            <person name="Godfrey J."/>
            <person name="Good R."/>
            <person name="Gotea V."/>
            <person name="Gravely B."/>
            <person name="Greenberg A.J."/>
            <person name="Griffiths-Jones S."/>
            <person name="Gross S."/>
            <person name="Guigo R."/>
            <person name="Gustafson E.A."/>
            <person name="Haerty W."/>
            <person name="Hahn M.W."/>
            <person name="Halligan D.L."/>
            <person name="Halpern A.L."/>
            <person name="Halter G.M."/>
            <person name="Han M.V."/>
            <person name="Heger A."/>
            <person name="Hillier L."/>
            <person name="Hinrichs A.S."/>
            <person name="Holmes I."/>
            <person name="Hoskins R.A."/>
            <person name="Hubisz M.J."/>
            <person name="Hultmark D."/>
            <person name="Huntley M.A."/>
            <person name="Jaffe D.B."/>
            <person name="Jagadeeshan S."/>
            <person name="Jeck W.R."/>
            <person name="Johnson J."/>
            <person name="Jones C.D."/>
            <person name="Jordan W.C."/>
            <person name="Karpen G.H."/>
            <person name="Kataoka E."/>
            <person name="Keightley P.D."/>
            <person name="Kheradpour P."/>
            <person name="Kirkness E.F."/>
            <person name="Koerich L.B."/>
            <person name="Kristiansen K."/>
            <person name="Kudrna D."/>
            <person name="Kulathinal R.J."/>
            <person name="Kumar S."/>
            <person name="Kwok R."/>
            <person name="Lander E."/>
            <person name="Langley C.H."/>
            <person name="Lapoint R."/>
            <person name="Lazzaro B.P."/>
            <person name="Lee S.J."/>
            <person name="Levesque L."/>
            <person name="Li R."/>
            <person name="Lin C.F."/>
            <person name="Lin M.F."/>
            <person name="Lindblad-Toh K."/>
            <person name="Llopart A."/>
            <person name="Long M."/>
            <person name="Low L."/>
            <person name="Lozovsky E."/>
            <person name="Lu J."/>
            <person name="Luo M."/>
            <person name="Machado C.A."/>
            <person name="Makalowski W."/>
            <person name="Marzo M."/>
            <person name="Matsuda M."/>
            <person name="Matzkin L."/>
            <person name="McAllister B."/>
            <person name="McBride C.S."/>
            <person name="McKernan B."/>
            <person name="McKernan K."/>
            <person name="Mendez-Lago M."/>
            <person name="Minx P."/>
            <person name="Mollenhauer M.U."/>
            <person name="Montooth K."/>
            <person name="Mount S.M."/>
            <person name="Mu X."/>
            <person name="Myers E."/>
            <person name="Negre B."/>
            <person name="Newfeld S."/>
            <person name="Nielsen R."/>
            <person name="Noor M.A."/>
            <person name="O'Grady P."/>
            <person name="Pachter L."/>
            <person name="Papaceit M."/>
            <person name="Parisi M.J."/>
            <person name="Parisi M."/>
            <person name="Parts L."/>
            <person name="Pedersen J.S."/>
            <person name="Pesole G."/>
            <person name="Phillippy A.M."/>
            <person name="Ponting C.P."/>
            <person name="Pop M."/>
            <person name="Porcelli D."/>
            <person name="Powell J.R."/>
            <person name="Prohaska S."/>
            <person name="Pruitt K."/>
            <person name="Puig M."/>
            <person name="Quesneville H."/>
            <person name="Ram K.R."/>
            <person name="Rand D."/>
            <person name="Rasmussen M.D."/>
            <person name="Reed L.K."/>
            <person name="Reenan R."/>
            <person name="Reily A."/>
            <person name="Remington K.A."/>
            <person name="Rieger T.T."/>
            <person name="Ritchie M.G."/>
            <person name="Robin C."/>
            <person name="Rogers Y.H."/>
            <person name="Rohde C."/>
            <person name="Rozas J."/>
            <person name="Rubenfield M.J."/>
            <person name="Ruiz A."/>
            <person name="Russo S."/>
            <person name="Salzberg S.L."/>
            <person name="Sanchez-Gracia A."/>
            <person name="Saranga D.J."/>
            <person name="Sato H."/>
            <person name="Schaeffer S.W."/>
            <person name="Schatz M.C."/>
            <person name="Schlenke T."/>
            <person name="Schwartz R."/>
            <person name="Segarra C."/>
            <person name="Singh R.S."/>
            <person name="Sirot L."/>
            <person name="Sirota M."/>
            <person name="Sisneros N.B."/>
            <person name="Smith C.D."/>
            <person name="Smith T.F."/>
            <person name="Spieth J."/>
            <person name="Stage D.E."/>
            <person name="Stark A."/>
            <person name="Stephan W."/>
            <person name="Strausberg R.L."/>
            <person name="Strempel S."/>
            <person name="Sturgill D."/>
            <person name="Sutton G."/>
            <person name="Sutton G.G."/>
            <person name="Tao W."/>
            <person name="Teichmann S."/>
            <person name="Tobari Y.N."/>
            <person name="Tomimura Y."/>
            <person name="Tsolas J.M."/>
            <person name="Valente V.L."/>
            <person name="Venter E."/>
            <person name="Venter J.C."/>
            <person name="Vicario S."/>
            <person name="Vieira F.G."/>
            <person name="Vilella A.J."/>
            <person name="Villasante A."/>
            <person name="Walenz B."/>
            <person name="Wang J."/>
            <person name="Wasserman M."/>
            <person name="Watts T."/>
            <person name="Wilson D."/>
            <person name="Wilson R.K."/>
            <person name="Wing R.A."/>
            <person name="Wolfner M.F."/>
            <person name="Wong A."/>
            <person name="Wong G.K."/>
            <person name="Wu C.I."/>
            <person name="Wu G."/>
            <person name="Yamamoto D."/>
            <person name="Yang H.P."/>
            <person name="Yang S.P."/>
            <person name="Yorke J.A."/>
            <person name="Yoshida K."/>
            <person name="Zdobnov E."/>
            <person name="Zhang P."/>
            <person name="Zhang Y."/>
            <person name="Zimin A.V."/>
            <person name="Baldwin J."/>
            <person name="Abdouelleil A."/>
            <person name="Abdulkadir J."/>
            <person name="Abebe A."/>
            <person name="Abera B."/>
            <person name="Abreu J."/>
            <person name="Acer S.C."/>
            <person name="Aftuck L."/>
            <person name="Alexander A."/>
            <person name="An P."/>
            <person name="Anderson E."/>
            <person name="Anderson S."/>
            <person name="Arachi H."/>
            <person name="Azer M."/>
            <person name="Bachantsang P."/>
            <person name="Barry A."/>
            <person name="Bayul T."/>
            <person name="Berlin A."/>
            <person name="Bessette D."/>
            <person name="Bloom T."/>
            <person name="Blye J."/>
            <person name="Boguslavskiy L."/>
            <person name="Bonnet C."/>
            <person name="Boukhgalter B."/>
            <person name="Bourzgui I."/>
            <person name="Brown A."/>
            <person name="Cahill P."/>
            <person name="Channer S."/>
            <person name="Cheshatsang Y."/>
            <person name="Chuda L."/>
            <person name="Citroen M."/>
            <person name="Collymore A."/>
            <person name="Cooke P."/>
            <person name="Costello M."/>
            <person name="D'Aco K."/>
            <person name="Daza R."/>
            <person name="De Haan G."/>
            <person name="DeGray S."/>
            <person name="DeMaso C."/>
            <person name="Dhargay N."/>
            <person name="Dooley K."/>
            <person name="Dooley E."/>
            <person name="Doricent M."/>
            <person name="Dorje P."/>
            <person name="Dorjee K."/>
            <person name="Dupes A."/>
            <person name="Elong R."/>
            <person name="Falk J."/>
            <person name="Farina A."/>
            <person name="Faro S."/>
            <person name="Ferguson D."/>
            <person name="Fisher S."/>
            <person name="Foley C.D."/>
            <person name="Franke A."/>
            <person name="Friedrich D."/>
            <person name="Gadbois L."/>
            <person name="Gearin G."/>
            <person name="Gearin C.R."/>
            <person name="Giannoukos G."/>
            <person name="Goode T."/>
            <person name="Graham J."/>
            <person name="Grandbois E."/>
            <person name="Grewal S."/>
            <person name="Gyaltsen K."/>
            <person name="Hafez N."/>
            <person name="Hagos B."/>
            <person name="Hall J."/>
            <person name="Henson C."/>
            <person name="Hollinger A."/>
            <person name="Honan T."/>
            <person name="Huard M.D."/>
            <person name="Hughes L."/>
            <person name="Hurhula B."/>
            <person name="Husby M.E."/>
            <person name="Kamat A."/>
            <person name="Kanga B."/>
            <person name="Kashin S."/>
            <person name="Khazanovich D."/>
            <person name="Kisner P."/>
            <person name="Lance K."/>
            <person name="Lara M."/>
            <person name="Lee W."/>
            <person name="Lennon N."/>
            <person name="Letendre F."/>
            <person name="LeVine R."/>
            <person name="Lipovsky A."/>
            <person name="Liu X."/>
            <person name="Liu J."/>
            <person name="Liu S."/>
            <person name="Lokyitsang T."/>
            <person name="Lokyitsang Y."/>
            <person name="Lubonja R."/>
            <person name="Lui A."/>
            <person name="MacDonald P."/>
            <person name="Magnisalis V."/>
            <person name="Maru K."/>
            <person name="Matthews C."/>
            <person name="McCusker W."/>
            <person name="McDonough S."/>
            <person name="Mehta T."/>
            <person name="Meldrim J."/>
            <person name="Meneus L."/>
            <person name="Mihai O."/>
            <person name="Mihalev A."/>
            <person name="Mihova T."/>
            <person name="Mittelman R."/>
            <person name="Mlenga V."/>
            <person name="Montmayeur A."/>
            <person name="Mulrain L."/>
            <person name="Navidi A."/>
            <person name="Naylor J."/>
            <person name="Negash T."/>
            <person name="Nguyen T."/>
            <person name="Nguyen N."/>
            <person name="Nicol R."/>
            <person name="Norbu C."/>
            <person name="Norbu N."/>
            <person name="Novod N."/>
            <person name="O'Neill B."/>
            <person name="Osman S."/>
            <person name="Markiewicz E."/>
            <person name="Oyono O.L."/>
            <person name="Patti C."/>
            <person name="Phunkhang P."/>
            <person name="Pierre F."/>
            <person name="Priest M."/>
            <person name="Raghuraman S."/>
            <person name="Rege F."/>
            <person name="Reyes R."/>
            <person name="Rise C."/>
            <person name="Rogov P."/>
            <person name="Ross K."/>
            <person name="Ryan E."/>
            <person name="Settipalli S."/>
            <person name="Shea T."/>
            <person name="Sherpa N."/>
            <person name="Shi L."/>
            <person name="Shih D."/>
            <person name="Sparrow T."/>
            <person name="Spaulding J."/>
            <person name="Stalker J."/>
            <person name="Stange-Thomann N."/>
            <person name="Stavropoulos S."/>
            <person name="Stone C."/>
            <person name="Strader C."/>
            <person name="Tesfaye S."/>
            <person name="Thomson T."/>
            <person name="Thoulutsang Y."/>
            <person name="Thoulutsang D."/>
            <person name="Topham K."/>
            <person name="Topping I."/>
            <person name="Tsamla T."/>
            <person name="Vassiliev H."/>
            <person name="Vo A."/>
            <person name="Wangchuk T."/>
            <person name="Wangdi T."/>
            <person name="Weiand M."/>
            <person name="Wilkinson J."/>
            <person name="Wilson A."/>
            <person name="Yadav S."/>
            <person name="Young G."/>
            <person name="Yu Q."/>
            <person name="Zembek L."/>
            <person name="Zhong D."/>
            <person name="Zimmer A."/>
            <person name="Zwirko Z."/>
            <person name="Jaffe D.B."/>
            <person name="Alvarez P."/>
            <person name="Brockman W."/>
            <person name="Butler J."/>
            <person name="Chin C."/>
            <person name="Gnerre S."/>
            <person name="Grabherr M."/>
            <person name="Kleber M."/>
            <person name="Mauceli E."/>
            <person name="MacCallum I."/>
        </authorList>
    </citation>
    <scope>NUCLEOTIDE SEQUENCE [LARGE SCALE GENOMIC DNA]</scope>
    <source>
        <strain evidence="5">Tucson 15010-1051.87</strain>
    </source>
</reference>